<evidence type="ECO:0000256" key="1">
    <source>
        <dbReference type="SAM" id="SignalP"/>
    </source>
</evidence>
<dbReference type="Proteomes" id="UP001549920">
    <property type="component" value="Unassembled WGS sequence"/>
</dbReference>
<feature type="signal peptide" evidence="1">
    <location>
        <begin position="1"/>
        <end position="23"/>
    </location>
</feature>
<dbReference type="Gene3D" id="3.40.50.150">
    <property type="entry name" value="Vaccinia Virus protein VP39"/>
    <property type="match status" value="1"/>
</dbReference>
<dbReference type="PANTHER" id="PTHR12890:SF0">
    <property type="entry name" value="PROTEIN-L-HISTIDINE N-PROS-METHYLTRANSFERASE"/>
    <property type="match status" value="1"/>
</dbReference>
<evidence type="ECO:0000313" key="2">
    <source>
        <dbReference type="EMBL" id="KAL0872076.1"/>
    </source>
</evidence>
<dbReference type="InterPro" id="IPR029063">
    <property type="entry name" value="SAM-dependent_MTases_sf"/>
</dbReference>
<organism evidence="2 3">
    <name type="scientific">Loxostege sticticalis</name>
    <name type="common">Beet webworm moth</name>
    <dbReference type="NCBI Taxonomy" id="481309"/>
    <lineage>
        <taxon>Eukaryota</taxon>
        <taxon>Metazoa</taxon>
        <taxon>Ecdysozoa</taxon>
        <taxon>Arthropoda</taxon>
        <taxon>Hexapoda</taxon>
        <taxon>Insecta</taxon>
        <taxon>Pterygota</taxon>
        <taxon>Neoptera</taxon>
        <taxon>Endopterygota</taxon>
        <taxon>Lepidoptera</taxon>
        <taxon>Glossata</taxon>
        <taxon>Ditrysia</taxon>
        <taxon>Pyraloidea</taxon>
        <taxon>Crambidae</taxon>
        <taxon>Pyraustinae</taxon>
        <taxon>Loxostege</taxon>
    </lineage>
</organism>
<dbReference type="Pfam" id="PF05219">
    <property type="entry name" value="DREV"/>
    <property type="match status" value="1"/>
</dbReference>
<dbReference type="CDD" id="cd02440">
    <property type="entry name" value="AdoMet_MTases"/>
    <property type="match status" value="1"/>
</dbReference>
<evidence type="ECO:0008006" key="4">
    <source>
        <dbReference type="Google" id="ProtNLM"/>
    </source>
</evidence>
<comment type="caution">
    <text evidence="2">The sequence shown here is derived from an EMBL/GenBank/DDBJ whole genome shotgun (WGS) entry which is preliminary data.</text>
</comment>
<dbReference type="PANTHER" id="PTHR12890">
    <property type="entry name" value="DREV PROTEIN"/>
    <property type="match status" value="1"/>
</dbReference>
<feature type="chain" id="PRO_5047325591" description="Methyltransferase-like protein 9" evidence="1">
    <location>
        <begin position="24"/>
        <end position="371"/>
    </location>
</feature>
<sequence>MLATRGNLYCFLIILLIVPICSSNFCVRTDLYCYYAKENQQYCSRGDYDDSLIGETWEDPVKEQFKQRKAMASNGLYRPRSALARAFLEKQRNDRTLQEFDKSEWYRVDSSRLSPELKSTFVQLHADEETKSFLSSSIEKSSWVWTQIWYLLAKAVLKHFWSITDINGWLKRGSMFVLSEAQARSLLHAARSGPEGTGSLVDVGAGDGEVSRRFAHLYADKYATEISSSMRKTLASKGYKLLDPEDWWRSQKFDCVCMLNLLDRCSRPRSMLRDARAALTPDGLLIVALVLPYKPYVEVTADHKPEERLAIQGGTFEEQASSFAASMRGAGWALRAWARAPYLCEGDFAQAYYWLDDSVYVFQPVPIEPGQ</sequence>
<dbReference type="EMBL" id="JBEUOH010000016">
    <property type="protein sequence ID" value="KAL0872076.1"/>
    <property type="molecule type" value="Genomic_DNA"/>
</dbReference>
<name>A0ABR3HNU1_LOXSC</name>
<accession>A0ABR3HNU1</accession>
<evidence type="ECO:0000313" key="3">
    <source>
        <dbReference type="Proteomes" id="UP001549920"/>
    </source>
</evidence>
<keyword evidence="3" id="KW-1185">Reference proteome</keyword>
<reference evidence="2 3" key="1">
    <citation type="submission" date="2024-06" db="EMBL/GenBank/DDBJ databases">
        <title>A chromosome-level genome assembly of beet webworm, Loxostege sticticalis.</title>
        <authorList>
            <person name="Zhang Y."/>
        </authorList>
    </citation>
    <scope>NUCLEOTIDE SEQUENCE [LARGE SCALE GENOMIC DNA]</scope>
    <source>
        <strain evidence="2">AQ026</strain>
        <tissue evidence="2">Whole body</tissue>
    </source>
</reference>
<dbReference type="InterPro" id="IPR007884">
    <property type="entry name" value="METL9"/>
</dbReference>
<proteinExistence type="predicted"/>
<gene>
    <name evidence="2" type="ORF">ABMA27_004502</name>
</gene>
<dbReference type="SUPFAM" id="SSF53335">
    <property type="entry name" value="S-adenosyl-L-methionine-dependent methyltransferases"/>
    <property type="match status" value="1"/>
</dbReference>
<keyword evidence="1" id="KW-0732">Signal</keyword>
<protein>
    <recommendedName>
        <fullName evidence="4">Methyltransferase-like protein 9</fullName>
    </recommendedName>
</protein>